<comment type="catalytic activity">
    <reaction evidence="2">
        <text>2 GTP = 3',3'-c-di-GMP + 2 diphosphate</text>
        <dbReference type="Rhea" id="RHEA:24898"/>
        <dbReference type="ChEBI" id="CHEBI:33019"/>
        <dbReference type="ChEBI" id="CHEBI:37565"/>
        <dbReference type="ChEBI" id="CHEBI:58805"/>
        <dbReference type="EC" id="2.7.7.65"/>
    </reaction>
</comment>
<keyword evidence="6" id="KW-1185">Reference proteome</keyword>
<comment type="caution">
    <text evidence="5">The sequence shown here is derived from an EMBL/GenBank/DDBJ whole genome shotgun (WGS) entry which is preliminary data.</text>
</comment>
<keyword evidence="3" id="KW-0472">Membrane</keyword>
<dbReference type="CDD" id="cd01949">
    <property type="entry name" value="GGDEF"/>
    <property type="match status" value="1"/>
</dbReference>
<feature type="domain" description="GGDEF" evidence="4">
    <location>
        <begin position="282"/>
        <end position="418"/>
    </location>
</feature>
<reference evidence="5" key="1">
    <citation type="journal article" date="2022" name="bioRxiv">
        <title>Thiovibrio frasassiensisgen. nov., sp. nov., an autotrophic, elemental sulfur disproportionating bacterium isolated from sulfidic karst sediment, and proposal of Thiovibrionaceae fam. nov.</title>
        <authorList>
            <person name="Aronson H."/>
            <person name="Thomas C."/>
            <person name="Bhattacharyya M."/>
            <person name="Eckstein S."/>
            <person name="Jensen S."/>
            <person name="Barco R."/>
            <person name="Macalady J."/>
            <person name="Amend J."/>
        </authorList>
    </citation>
    <scope>NUCLEOTIDE SEQUENCE</scope>
    <source>
        <strain evidence="5">RS19-109</strain>
    </source>
</reference>
<dbReference type="Proteomes" id="UP001154240">
    <property type="component" value="Unassembled WGS sequence"/>
</dbReference>
<dbReference type="InterPro" id="IPR043128">
    <property type="entry name" value="Rev_trsase/Diguanyl_cyclase"/>
</dbReference>
<dbReference type="AlphaFoldDB" id="A0A9X4MK64"/>
<dbReference type="Pfam" id="PF11845">
    <property type="entry name" value="Tll0287-like"/>
    <property type="match status" value="1"/>
</dbReference>
<dbReference type="EMBL" id="JAPHEH010000001">
    <property type="protein sequence ID" value="MDG4476329.1"/>
    <property type="molecule type" value="Genomic_DNA"/>
</dbReference>
<evidence type="ECO:0000259" key="4">
    <source>
        <dbReference type="PROSITE" id="PS50887"/>
    </source>
</evidence>
<organism evidence="5 6">
    <name type="scientific">Thiovibrio frasassiensis</name>
    <dbReference type="NCBI Taxonomy" id="2984131"/>
    <lineage>
        <taxon>Bacteria</taxon>
        <taxon>Pseudomonadati</taxon>
        <taxon>Thermodesulfobacteriota</taxon>
        <taxon>Desulfobulbia</taxon>
        <taxon>Desulfobulbales</taxon>
        <taxon>Thiovibrionaceae</taxon>
        <taxon>Thiovibrio</taxon>
    </lineage>
</organism>
<reference evidence="5" key="2">
    <citation type="submission" date="2022-10" db="EMBL/GenBank/DDBJ databases">
        <authorList>
            <person name="Aronson H.S."/>
        </authorList>
    </citation>
    <scope>NUCLEOTIDE SEQUENCE</scope>
    <source>
        <strain evidence="5">RS19-109</strain>
    </source>
</reference>
<dbReference type="RefSeq" id="WP_307633297.1">
    <property type="nucleotide sequence ID" value="NZ_JAPHEH010000001.1"/>
</dbReference>
<name>A0A9X4MK64_9BACT</name>
<feature type="transmembrane region" description="Helical" evidence="3">
    <location>
        <begin position="213"/>
        <end position="234"/>
    </location>
</feature>
<evidence type="ECO:0000256" key="3">
    <source>
        <dbReference type="SAM" id="Phobius"/>
    </source>
</evidence>
<dbReference type="FunFam" id="3.30.70.270:FF:000001">
    <property type="entry name" value="Diguanylate cyclase domain protein"/>
    <property type="match status" value="1"/>
</dbReference>
<dbReference type="GO" id="GO:0052621">
    <property type="term" value="F:diguanylate cyclase activity"/>
    <property type="evidence" value="ECO:0007669"/>
    <property type="project" value="UniProtKB-EC"/>
</dbReference>
<dbReference type="SUPFAM" id="SSF55073">
    <property type="entry name" value="Nucleotide cyclase"/>
    <property type="match status" value="1"/>
</dbReference>
<protein>
    <recommendedName>
        <fullName evidence="1">diguanylate cyclase</fullName>
        <ecNumber evidence="1">2.7.7.65</ecNumber>
    </recommendedName>
</protein>
<dbReference type="NCBIfam" id="TIGR00254">
    <property type="entry name" value="GGDEF"/>
    <property type="match status" value="1"/>
</dbReference>
<feature type="transmembrane region" description="Helical" evidence="3">
    <location>
        <begin position="15"/>
        <end position="36"/>
    </location>
</feature>
<sequence>MLPSKSDHRAHLKRFAVNISMVILLFISALFTGIYLNHQKALDQELKGRAQALFNSIIITRKWNALHGGVFVEKTPGMVSNPYLQSPDITASNGKTYTKKNPALMTREISEIADKEGAFQFHITSLRPLNPGNAPDTFERQALLSFAQGKSETILKEKNGNATYYRYMAPLFVEESCLSCHADQGYRIGDVRGGISIRFNIEKMERALVLNKLLLALLFTVTLASLLGIVFSLVGSLKKKLAAAEETIREMATTDELTKLKNRRFLLNRLAEEIERATRYRHPLSCIFFDADHFKEINDTYGHEAGDEVLKTISTTAQGQCRLTDILGRYGGEEFLMILPETEREQATALAERLRQAIEHQTSIADHPQIRITATFGVACYSPETTVPQPDRSVIINQADAAMLEAKKAGRNRVGIAP</sequence>
<dbReference type="EC" id="2.7.7.65" evidence="1"/>
<dbReference type="Gene3D" id="3.30.70.270">
    <property type="match status" value="1"/>
</dbReference>
<dbReference type="InterPro" id="IPR050469">
    <property type="entry name" value="Diguanylate_Cyclase"/>
</dbReference>
<keyword evidence="3" id="KW-1133">Transmembrane helix</keyword>
<proteinExistence type="predicted"/>
<gene>
    <name evidence="5" type="ORF">OLX77_09185</name>
</gene>
<dbReference type="PROSITE" id="PS50887">
    <property type="entry name" value="GGDEF"/>
    <property type="match status" value="1"/>
</dbReference>
<dbReference type="SMART" id="SM00267">
    <property type="entry name" value="GGDEF"/>
    <property type="match status" value="1"/>
</dbReference>
<dbReference type="InterPro" id="IPR000160">
    <property type="entry name" value="GGDEF_dom"/>
</dbReference>
<dbReference type="Pfam" id="PF00990">
    <property type="entry name" value="GGDEF"/>
    <property type="match status" value="1"/>
</dbReference>
<dbReference type="PANTHER" id="PTHR45138">
    <property type="entry name" value="REGULATORY COMPONENTS OF SENSORY TRANSDUCTION SYSTEM"/>
    <property type="match status" value="1"/>
</dbReference>
<dbReference type="Gene3D" id="3.30.450.290">
    <property type="match status" value="1"/>
</dbReference>
<dbReference type="InterPro" id="IPR021796">
    <property type="entry name" value="Tll0287-like_dom"/>
</dbReference>
<keyword evidence="3" id="KW-0812">Transmembrane</keyword>
<keyword evidence="5" id="KW-0548">Nucleotidyltransferase</keyword>
<evidence type="ECO:0000313" key="5">
    <source>
        <dbReference type="EMBL" id="MDG4476329.1"/>
    </source>
</evidence>
<evidence type="ECO:0000256" key="2">
    <source>
        <dbReference type="ARBA" id="ARBA00034247"/>
    </source>
</evidence>
<dbReference type="PANTHER" id="PTHR45138:SF9">
    <property type="entry name" value="DIGUANYLATE CYCLASE DGCM-RELATED"/>
    <property type="match status" value="1"/>
</dbReference>
<evidence type="ECO:0000313" key="6">
    <source>
        <dbReference type="Proteomes" id="UP001154240"/>
    </source>
</evidence>
<keyword evidence="5" id="KW-0808">Transferase</keyword>
<accession>A0A9X4MK64</accession>
<evidence type="ECO:0000256" key="1">
    <source>
        <dbReference type="ARBA" id="ARBA00012528"/>
    </source>
</evidence>
<dbReference type="InterPro" id="IPR029787">
    <property type="entry name" value="Nucleotide_cyclase"/>
</dbReference>